<dbReference type="EC" id="2.7.1.107" evidence="4 21"/>
<dbReference type="Pfam" id="PF01219">
    <property type="entry name" value="DAGK_prokar"/>
    <property type="match status" value="1"/>
</dbReference>
<organism evidence="22 23">
    <name type="scientific">Sinobacterium norvegicum</name>
    <dbReference type="NCBI Taxonomy" id="1641715"/>
    <lineage>
        <taxon>Bacteria</taxon>
        <taxon>Pseudomonadati</taxon>
        <taxon>Pseudomonadota</taxon>
        <taxon>Gammaproteobacteria</taxon>
        <taxon>Cellvibrionales</taxon>
        <taxon>Spongiibacteraceae</taxon>
        <taxon>Sinobacterium</taxon>
    </lineage>
</organism>
<comment type="catalytic activity">
    <reaction evidence="21">
        <text>a 1,2-diacyl-sn-glycerol + ATP = a 1,2-diacyl-sn-glycero-3-phosphate + ADP + H(+)</text>
        <dbReference type="Rhea" id="RHEA:10272"/>
        <dbReference type="ChEBI" id="CHEBI:15378"/>
        <dbReference type="ChEBI" id="CHEBI:17815"/>
        <dbReference type="ChEBI" id="CHEBI:30616"/>
        <dbReference type="ChEBI" id="CHEBI:58608"/>
        <dbReference type="ChEBI" id="CHEBI:456216"/>
        <dbReference type="EC" id="2.7.1.107"/>
    </reaction>
</comment>
<gene>
    <name evidence="22" type="primary">dgkA_1</name>
    <name evidence="22" type="ORF">SIN8267_01704</name>
</gene>
<evidence type="ECO:0000256" key="4">
    <source>
        <dbReference type="ARBA" id="ARBA00012133"/>
    </source>
</evidence>
<evidence type="ECO:0000256" key="8">
    <source>
        <dbReference type="ARBA" id="ARBA00022519"/>
    </source>
</evidence>
<evidence type="ECO:0000256" key="7">
    <source>
        <dbReference type="ARBA" id="ARBA00022516"/>
    </source>
</evidence>
<comment type="similarity">
    <text evidence="3 21">Belongs to the bacterial diacylglycerol kinase family.</text>
</comment>
<evidence type="ECO:0000256" key="17">
    <source>
        <dbReference type="ARBA" id="ARBA00023098"/>
    </source>
</evidence>
<feature type="transmembrane region" description="Helical" evidence="21">
    <location>
        <begin position="99"/>
        <end position="118"/>
    </location>
</feature>
<evidence type="ECO:0000256" key="18">
    <source>
        <dbReference type="ARBA" id="ARBA00023136"/>
    </source>
</evidence>
<evidence type="ECO:0000256" key="12">
    <source>
        <dbReference type="ARBA" id="ARBA00022741"/>
    </source>
</evidence>
<keyword evidence="9 21" id="KW-0808">Transferase</keyword>
<feature type="transmembrane region" description="Helical" evidence="21">
    <location>
        <begin position="59"/>
        <end position="78"/>
    </location>
</feature>
<name>A0ABM9AEY5_9GAMM</name>
<comment type="subcellular location">
    <subcellularLocation>
        <location evidence="2 21">Cell inner membrane</location>
        <topology evidence="2 21">Multi-pass membrane protein</topology>
    </subcellularLocation>
</comment>
<evidence type="ECO:0000256" key="13">
    <source>
        <dbReference type="ARBA" id="ARBA00022777"/>
    </source>
</evidence>
<evidence type="ECO:0000313" key="22">
    <source>
        <dbReference type="EMBL" id="CAH0991595.1"/>
    </source>
</evidence>
<keyword evidence="16 21" id="KW-1133">Transmembrane helix</keyword>
<keyword evidence="18 21" id="KW-0472">Membrane</keyword>
<sequence>MSKNPGNTGLMRIFRAGINSYHGFLIAFKDEAAFRQELLILAIFTPIALWLDVSALEKVILIVALFFILLVEVLNSAIEACIDRVGPEIHPQSKKAKDLGSLAVSLALGMAAAVWLAILL</sequence>
<reference evidence="22" key="1">
    <citation type="submission" date="2021-12" db="EMBL/GenBank/DDBJ databases">
        <authorList>
            <person name="Rodrigo-Torres L."/>
            <person name="Arahal R. D."/>
            <person name="Lucena T."/>
        </authorList>
    </citation>
    <scope>NUCLEOTIDE SEQUENCE</scope>
    <source>
        <strain evidence="22">CECT 8267</strain>
    </source>
</reference>
<evidence type="ECO:0000256" key="9">
    <source>
        <dbReference type="ARBA" id="ARBA00022679"/>
    </source>
</evidence>
<keyword evidence="6" id="KW-1003">Cell membrane</keyword>
<keyword evidence="20 21" id="KW-1208">Phospholipid metabolism</keyword>
<dbReference type="InterPro" id="IPR033718">
    <property type="entry name" value="DAGK_prok"/>
</dbReference>
<dbReference type="CDD" id="cd14264">
    <property type="entry name" value="DAGK_IM"/>
    <property type="match status" value="1"/>
</dbReference>
<dbReference type="GO" id="GO:0004143">
    <property type="term" value="F:ATP-dependent diacylglycerol kinase activity"/>
    <property type="evidence" value="ECO:0007669"/>
    <property type="project" value="UniProtKB-EC"/>
</dbReference>
<accession>A0ABM9AEY5</accession>
<comment type="cofactor">
    <cofactor evidence="1">
        <name>Mg(2+)</name>
        <dbReference type="ChEBI" id="CHEBI:18420"/>
    </cofactor>
</comment>
<proteinExistence type="inferred from homology"/>
<evidence type="ECO:0000256" key="14">
    <source>
        <dbReference type="ARBA" id="ARBA00022840"/>
    </source>
</evidence>
<keyword evidence="13 21" id="KW-0418">Kinase</keyword>
<keyword evidence="23" id="KW-1185">Reference proteome</keyword>
<dbReference type="PANTHER" id="PTHR34299:SF1">
    <property type="entry name" value="DIACYLGLYCEROL KINASE"/>
    <property type="match status" value="1"/>
</dbReference>
<evidence type="ECO:0000256" key="15">
    <source>
        <dbReference type="ARBA" id="ARBA00022842"/>
    </source>
</evidence>
<dbReference type="InterPro" id="IPR000829">
    <property type="entry name" value="DAGK"/>
</dbReference>
<keyword evidence="10 21" id="KW-0812">Transmembrane</keyword>
<evidence type="ECO:0000256" key="1">
    <source>
        <dbReference type="ARBA" id="ARBA00001946"/>
    </source>
</evidence>
<evidence type="ECO:0000256" key="19">
    <source>
        <dbReference type="ARBA" id="ARBA00023209"/>
    </source>
</evidence>
<protein>
    <recommendedName>
        <fullName evidence="5 21">Diacylglycerol kinase</fullName>
        <ecNumber evidence="4 21">2.7.1.107</ecNumber>
    </recommendedName>
</protein>
<comment type="function">
    <text evidence="21">Catalyzes the ATP-dependent phosphorylation of sn-l,2-diacylglycerol (DAG) to phosphatidic acid. Involved in the recycling of diacylglycerol produced as a by-product during membrane-derived oligosaccharide (MDO) biosynthesis.</text>
</comment>
<keyword evidence="12 21" id="KW-0547">Nucleotide-binding</keyword>
<evidence type="ECO:0000256" key="5">
    <source>
        <dbReference type="ARBA" id="ARBA00017575"/>
    </source>
</evidence>
<evidence type="ECO:0000313" key="23">
    <source>
        <dbReference type="Proteomes" id="UP000838100"/>
    </source>
</evidence>
<evidence type="ECO:0000256" key="3">
    <source>
        <dbReference type="ARBA" id="ARBA00005967"/>
    </source>
</evidence>
<dbReference type="Proteomes" id="UP000838100">
    <property type="component" value="Unassembled WGS sequence"/>
</dbReference>
<dbReference type="InterPro" id="IPR036945">
    <property type="entry name" value="DAGK_sf"/>
</dbReference>
<keyword evidence="7" id="KW-0444">Lipid biosynthesis</keyword>
<evidence type="ECO:0000256" key="2">
    <source>
        <dbReference type="ARBA" id="ARBA00004429"/>
    </source>
</evidence>
<keyword evidence="17 21" id="KW-0443">Lipid metabolism</keyword>
<keyword evidence="19" id="KW-0594">Phospholipid biosynthesis</keyword>
<evidence type="ECO:0000256" key="21">
    <source>
        <dbReference type="RuleBase" id="RU363065"/>
    </source>
</evidence>
<evidence type="ECO:0000256" key="11">
    <source>
        <dbReference type="ARBA" id="ARBA00022723"/>
    </source>
</evidence>
<comment type="caution">
    <text evidence="22">The sequence shown here is derived from an EMBL/GenBank/DDBJ whole genome shotgun (WGS) entry which is preliminary data.</text>
</comment>
<keyword evidence="14 21" id="KW-0067">ATP-binding</keyword>
<feature type="transmembrane region" description="Helical" evidence="21">
    <location>
        <begin position="38"/>
        <end position="53"/>
    </location>
</feature>
<evidence type="ECO:0000256" key="6">
    <source>
        <dbReference type="ARBA" id="ARBA00022475"/>
    </source>
</evidence>
<dbReference type="RefSeq" id="WP_237444240.1">
    <property type="nucleotide sequence ID" value="NZ_CAKLPX010000001.1"/>
</dbReference>
<evidence type="ECO:0000256" key="10">
    <source>
        <dbReference type="ARBA" id="ARBA00022692"/>
    </source>
</evidence>
<dbReference type="Gene3D" id="1.10.287.3610">
    <property type="match status" value="1"/>
</dbReference>
<keyword evidence="15" id="KW-0460">Magnesium</keyword>
<keyword evidence="11" id="KW-0479">Metal-binding</keyword>
<keyword evidence="8 21" id="KW-0997">Cell inner membrane</keyword>
<evidence type="ECO:0000256" key="16">
    <source>
        <dbReference type="ARBA" id="ARBA00022989"/>
    </source>
</evidence>
<dbReference type="EMBL" id="CAKLPX010000001">
    <property type="protein sequence ID" value="CAH0991595.1"/>
    <property type="molecule type" value="Genomic_DNA"/>
</dbReference>
<evidence type="ECO:0000256" key="20">
    <source>
        <dbReference type="ARBA" id="ARBA00023264"/>
    </source>
</evidence>
<dbReference type="PANTHER" id="PTHR34299">
    <property type="entry name" value="DIACYLGLYCEROL KINASE"/>
    <property type="match status" value="1"/>
</dbReference>